<reference evidence="3 4" key="1">
    <citation type="journal article" date="2018" name="Nat. Ecol. Evol.">
        <title>Shark genomes provide insights into elasmobranch evolution and the origin of vertebrates.</title>
        <authorList>
            <person name="Hara Y"/>
            <person name="Yamaguchi K"/>
            <person name="Onimaru K"/>
            <person name="Kadota M"/>
            <person name="Koyanagi M"/>
            <person name="Keeley SD"/>
            <person name="Tatsumi K"/>
            <person name="Tanaka K"/>
            <person name="Motone F"/>
            <person name="Kageyama Y"/>
            <person name="Nozu R"/>
            <person name="Adachi N"/>
            <person name="Nishimura O"/>
            <person name="Nakagawa R"/>
            <person name="Tanegashima C"/>
            <person name="Kiyatake I"/>
            <person name="Matsumoto R"/>
            <person name="Murakumo K"/>
            <person name="Nishida K"/>
            <person name="Terakita A"/>
            <person name="Kuratani S"/>
            <person name="Sato K"/>
            <person name="Hyodo S Kuraku.S."/>
        </authorList>
    </citation>
    <scope>NUCLEOTIDE SEQUENCE [LARGE SCALE GENOMIC DNA]</scope>
</reference>
<keyword evidence="4" id="KW-1185">Reference proteome</keyword>
<organism evidence="3 4">
    <name type="scientific">Chiloscyllium punctatum</name>
    <name type="common">Brownbanded bambooshark</name>
    <name type="synonym">Hemiscyllium punctatum</name>
    <dbReference type="NCBI Taxonomy" id="137246"/>
    <lineage>
        <taxon>Eukaryota</taxon>
        <taxon>Metazoa</taxon>
        <taxon>Chordata</taxon>
        <taxon>Craniata</taxon>
        <taxon>Vertebrata</taxon>
        <taxon>Chondrichthyes</taxon>
        <taxon>Elasmobranchii</taxon>
        <taxon>Galeomorphii</taxon>
        <taxon>Galeoidea</taxon>
        <taxon>Orectolobiformes</taxon>
        <taxon>Hemiscylliidae</taxon>
        <taxon>Chiloscyllium</taxon>
    </lineage>
</organism>
<evidence type="ECO:0000313" key="3">
    <source>
        <dbReference type="EMBL" id="GCC19629.1"/>
    </source>
</evidence>
<accession>A0A401RNA9</accession>
<evidence type="ECO:0000256" key="1">
    <source>
        <dbReference type="SAM" id="Coils"/>
    </source>
</evidence>
<feature type="region of interest" description="Disordered" evidence="2">
    <location>
        <begin position="75"/>
        <end position="114"/>
    </location>
</feature>
<proteinExistence type="predicted"/>
<evidence type="ECO:0000313" key="4">
    <source>
        <dbReference type="Proteomes" id="UP000287033"/>
    </source>
</evidence>
<feature type="coiled-coil region" evidence="1">
    <location>
        <begin position="117"/>
        <end position="183"/>
    </location>
</feature>
<evidence type="ECO:0000256" key="2">
    <source>
        <dbReference type="SAM" id="MobiDB-lite"/>
    </source>
</evidence>
<gene>
    <name evidence="3" type="ORF">chiPu_0021843</name>
</gene>
<protein>
    <submittedName>
        <fullName evidence="3">Uncharacterized protein</fullName>
    </submittedName>
</protein>
<sequence length="204" mass="23306">MTHLLSFLEQYSHMQRLQDRASEYKSRLRREEARSRKKRKLLRSTCKQELRDKLSLIENLQEIIDEQQGLVQKLQQAASKDVADPGDPTYSQHPLCPASPPPDGDTACGSPPPSAGVQRLVHSIQTLQTERSKLLNEVESIKMEVEQGENEKRQLSASFETQIHCLREQVREHEEELIRLRTETVRSLGTLCPPTGNGRTNRIS</sequence>
<comment type="caution">
    <text evidence="3">The sequence shown here is derived from an EMBL/GenBank/DDBJ whole genome shotgun (WGS) entry which is preliminary data.</text>
</comment>
<dbReference type="AlphaFoldDB" id="A0A401RNA9"/>
<dbReference type="STRING" id="137246.A0A401RNA9"/>
<dbReference type="OrthoDB" id="8960360at2759"/>
<dbReference type="EMBL" id="BEZZ01004984">
    <property type="protein sequence ID" value="GCC19629.1"/>
    <property type="molecule type" value="Genomic_DNA"/>
</dbReference>
<keyword evidence="1" id="KW-0175">Coiled coil</keyword>
<name>A0A401RNA9_CHIPU</name>
<dbReference type="Proteomes" id="UP000287033">
    <property type="component" value="Unassembled WGS sequence"/>
</dbReference>